<dbReference type="KEGG" id="glt:GlitD10_2560"/>
<name>A0A1J0AG70_9CYAN</name>
<accession>A0A1J0AG70</accession>
<organism evidence="1 2">
    <name type="scientific">Gloeomargarita lithophora Alchichica-D10</name>
    <dbReference type="NCBI Taxonomy" id="1188229"/>
    <lineage>
        <taxon>Bacteria</taxon>
        <taxon>Bacillati</taxon>
        <taxon>Cyanobacteriota</taxon>
        <taxon>Cyanophyceae</taxon>
        <taxon>Gloeomargaritales</taxon>
        <taxon>Gloeomargaritaceae</taxon>
        <taxon>Gloeomargarita</taxon>
    </lineage>
</organism>
<protein>
    <submittedName>
        <fullName evidence="1">Uncharacterized protein</fullName>
    </submittedName>
</protein>
<keyword evidence="2" id="KW-1185">Reference proteome</keyword>
<dbReference type="EMBL" id="CP017675">
    <property type="protein sequence ID" value="APB34899.1"/>
    <property type="molecule type" value="Genomic_DNA"/>
</dbReference>
<evidence type="ECO:0000313" key="2">
    <source>
        <dbReference type="Proteomes" id="UP000180235"/>
    </source>
</evidence>
<feature type="non-terminal residue" evidence="1">
    <location>
        <position position="1"/>
    </location>
</feature>
<proteinExistence type="predicted"/>
<dbReference type="STRING" id="1188229.GlitD10_2560"/>
<dbReference type="Proteomes" id="UP000180235">
    <property type="component" value="Chromosome"/>
</dbReference>
<sequence length="32" mass="3364">VEPGNGGYGVRPVRVGGRKYYDGRGDFGALHG</sequence>
<dbReference type="AlphaFoldDB" id="A0A1J0AG70"/>
<evidence type="ECO:0000313" key="1">
    <source>
        <dbReference type="EMBL" id="APB34899.1"/>
    </source>
</evidence>
<gene>
    <name evidence="1" type="ORF">GlitD10_2560</name>
</gene>
<reference evidence="1 2" key="1">
    <citation type="submission" date="2016-10" db="EMBL/GenBank/DDBJ databases">
        <title>Description of Gloeomargarita lithophora gen. nov., sp. nov., a thylakoid-bearing basal-branching cyanobacterium with intracellular carbonates, and proposal for Gloeomargaritales ord. nov.</title>
        <authorList>
            <person name="Moreira D."/>
            <person name="Tavera R."/>
            <person name="Benzerara K."/>
            <person name="Skouri-Panet F."/>
            <person name="Couradeau E."/>
            <person name="Gerard E."/>
            <person name="Loussert C."/>
            <person name="Novelo E."/>
            <person name="Zivanovic Y."/>
            <person name="Lopez-Garcia P."/>
        </authorList>
    </citation>
    <scope>NUCLEOTIDE SEQUENCE [LARGE SCALE GENOMIC DNA]</scope>
    <source>
        <strain evidence="1 2">D10</strain>
    </source>
</reference>